<comment type="caution">
    <text evidence="1">The sequence shown here is derived from an EMBL/GenBank/DDBJ whole genome shotgun (WGS) entry which is preliminary data.</text>
</comment>
<gene>
    <name evidence="1" type="ORF">CCE02nite_36870</name>
</gene>
<accession>A0A4Y4E868</accession>
<reference evidence="1 2" key="1">
    <citation type="submission" date="2019-06" db="EMBL/GenBank/DDBJ databases">
        <title>Whole genome shotgun sequence of Cellulosimicrobium cellulans NBRC 15516.</title>
        <authorList>
            <person name="Hosoyama A."/>
            <person name="Uohara A."/>
            <person name="Ohji S."/>
            <person name="Ichikawa N."/>
        </authorList>
    </citation>
    <scope>NUCLEOTIDE SEQUENCE [LARGE SCALE GENOMIC DNA]</scope>
    <source>
        <strain evidence="1 2">NBRC 15516</strain>
    </source>
</reference>
<dbReference type="RefSeq" id="WP_141391090.1">
    <property type="nucleotide sequence ID" value="NZ_BJNZ01000035.1"/>
</dbReference>
<dbReference type="EMBL" id="BJNZ01000035">
    <property type="protein sequence ID" value="GED11688.1"/>
    <property type="molecule type" value="Genomic_DNA"/>
</dbReference>
<evidence type="ECO:0000313" key="1">
    <source>
        <dbReference type="EMBL" id="GED11688.1"/>
    </source>
</evidence>
<dbReference type="AlphaFoldDB" id="A0A4Y4E868"/>
<evidence type="ECO:0000313" key="2">
    <source>
        <dbReference type="Proteomes" id="UP000316659"/>
    </source>
</evidence>
<dbReference type="Proteomes" id="UP000316659">
    <property type="component" value="Unassembled WGS sequence"/>
</dbReference>
<sequence length="317" mass="34625">MTDKLPEPADDAAWVSVPDGVDGDLDRLADHCRALVTAWFEMARGNAVPPGADSPAAIDAGQFRQERPSAPANVEHGPGQQAGLYVDAIGQHLLAIEALLRARRVAVAVWPLVRAELELAGRVAWLLEPRIEQPAGAVRVARLYLEMISSLQRDRYTAGKFSKAAEKRSKSIRDQKTAEARDLFDRVEVDLSSPGRLDSWSIGGESLPGLGDAVGLFIELNFAGGAKAVYDILSDYSHPSLSAIARQTTPVEVDGVAMRPWRVDVKTVERQVHYACAILYKAAHFVAGYYELDASPLERWVESTPGEWFGPDAEDNR</sequence>
<proteinExistence type="predicted"/>
<organism evidence="1 2">
    <name type="scientific">Cellulosimicrobium cellulans</name>
    <name type="common">Arthrobacter luteus</name>
    <dbReference type="NCBI Taxonomy" id="1710"/>
    <lineage>
        <taxon>Bacteria</taxon>
        <taxon>Bacillati</taxon>
        <taxon>Actinomycetota</taxon>
        <taxon>Actinomycetes</taxon>
        <taxon>Micrococcales</taxon>
        <taxon>Promicromonosporaceae</taxon>
        <taxon>Cellulosimicrobium</taxon>
    </lineage>
</organism>
<protein>
    <submittedName>
        <fullName evidence="1">Uncharacterized protein</fullName>
    </submittedName>
</protein>
<name>A0A4Y4E868_CELCE</name>